<keyword evidence="2" id="KW-1185">Reference proteome</keyword>
<comment type="caution">
    <text evidence="1">The sequence shown here is derived from an EMBL/GenBank/DDBJ whole genome shotgun (WGS) entry which is preliminary data.</text>
</comment>
<dbReference type="AlphaFoldDB" id="A0A2H9TNJ1"/>
<feature type="non-terminal residue" evidence="1">
    <location>
        <position position="1"/>
    </location>
</feature>
<dbReference type="Proteomes" id="UP000240830">
    <property type="component" value="Unassembled WGS sequence"/>
</dbReference>
<accession>A0A2H9TNJ1</accession>
<evidence type="ECO:0000313" key="2">
    <source>
        <dbReference type="Proteomes" id="UP000240830"/>
    </source>
</evidence>
<sequence>RNVLKTDRHRRTAARPATIIERETVIIHNNVATTLNEVQTTGHWPLVVIVVQKSPIHSDKTPWWARWPSKSVKKEDRQRAKRATWSTRISKLSVDRTLETQSKNAPLKHFELMQTSLVNIKKELDTKKTPTKADLNRKKVVSARGRAHAL</sequence>
<dbReference type="EMBL" id="MTSL01000065">
    <property type="protein sequence ID" value="PJF19304.1"/>
    <property type="molecule type" value="Genomic_DNA"/>
</dbReference>
<proteinExistence type="predicted"/>
<gene>
    <name evidence="1" type="ORF">PSACC_00809</name>
</gene>
<evidence type="ECO:0000313" key="1">
    <source>
        <dbReference type="EMBL" id="PJF19304.1"/>
    </source>
</evidence>
<protein>
    <submittedName>
        <fullName evidence="1">Uncharacterized protein</fullName>
    </submittedName>
</protein>
<name>A0A2H9TNJ1_9FUNG</name>
<organism evidence="1 2">
    <name type="scientific">Paramicrosporidium saccamoebae</name>
    <dbReference type="NCBI Taxonomy" id="1246581"/>
    <lineage>
        <taxon>Eukaryota</taxon>
        <taxon>Fungi</taxon>
        <taxon>Fungi incertae sedis</taxon>
        <taxon>Cryptomycota</taxon>
        <taxon>Cryptomycota incertae sedis</taxon>
        <taxon>Paramicrosporidium</taxon>
    </lineage>
</organism>
<reference evidence="1 2" key="1">
    <citation type="submission" date="2016-10" db="EMBL/GenBank/DDBJ databases">
        <title>The genome of Paramicrosporidium saccamoebae is the missing link in understanding Cryptomycota and Microsporidia evolution.</title>
        <authorList>
            <person name="Quandt C.A."/>
            <person name="Beaudet D."/>
            <person name="Corsaro D."/>
            <person name="Michel R."/>
            <person name="Corradi N."/>
            <person name="James T."/>
        </authorList>
    </citation>
    <scope>NUCLEOTIDE SEQUENCE [LARGE SCALE GENOMIC DNA]</scope>
    <source>
        <strain evidence="1 2">KSL3</strain>
    </source>
</reference>